<evidence type="ECO:0000256" key="1">
    <source>
        <dbReference type="SAM" id="SignalP"/>
    </source>
</evidence>
<protein>
    <recommendedName>
        <fullName evidence="2">ABC-type transport auxiliary lipoprotein component domain-containing protein</fullName>
    </recommendedName>
</protein>
<organism evidence="3 4">
    <name type="scientific">Paraburkholderia hiiakae</name>
    <dbReference type="NCBI Taxonomy" id="1081782"/>
    <lineage>
        <taxon>Bacteria</taxon>
        <taxon>Pseudomonadati</taxon>
        <taxon>Pseudomonadota</taxon>
        <taxon>Betaproteobacteria</taxon>
        <taxon>Burkholderiales</taxon>
        <taxon>Burkholderiaceae</taxon>
        <taxon>Paraburkholderia</taxon>
    </lineage>
</organism>
<keyword evidence="4" id="KW-1185">Reference proteome</keyword>
<dbReference type="InterPro" id="IPR005586">
    <property type="entry name" value="ABC_trans_aux"/>
</dbReference>
<accession>A0ABM8ND01</accession>
<feature type="chain" id="PRO_5046418404" description="ABC-type transport auxiliary lipoprotein component domain-containing protein" evidence="1">
    <location>
        <begin position="22"/>
        <end position="196"/>
    </location>
</feature>
<dbReference type="PROSITE" id="PS51257">
    <property type="entry name" value="PROKAR_LIPOPROTEIN"/>
    <property type="match status" value="1"/>
</dbReference>
<feature type="signal peptide" evidence="1">
    <location>
        <begin position="1"/>
        <end position="21"/>
    </location>
</feature>
<dbReference type="SUPFAM" id="SSF159594">
    <property type="entry name" value="XCC0632-like"/>
    <property type="match status" value="1"/>
</dbReference>
<dbReference type="Pfam" id="PF03886">
    <property type="entry name" value="ABC_trans_aux"/>
    <property type="match status" value="1"/>
</dbReference>
<evidence type="ECO:0000313" key="3">
    <source>
        <dbReference type="EMBL" id="CAD6517968.1"/>
    </source>
</evidence>
<dbReference type="Gene3D" id="3.40.50.10610">
    <property type="entry name" value="ABC-type transport auxiliary lipoprotein component"/>
    <property type="match status" value="1"/>
</dbReference>
<sequence>MTRALISVVIALLAVSLGGCASSPASSFYRLKPDATLATMGPVAPLHVVVNPVTIPALVDRPQIVVSLADNQVWPEEFQRWAEPLKGNIQRTIAGDLAVLLGSEHVSVYGADTSGLPTWRVRVDIMQFDSVLGDMATIDALWTIWPPGQVTPIFGRTLAREPVQGQAYDALVAAHDRALGSVSRDIAAAIVKSLSR</sequence>
<proteinExistence type="predicted"/>
<reference evidence="3 4" key="1">
    <citation type="submission" date="2020-10" db="EMBL/GenBank/DDBJ databases">
        <authorList>
            <person name="Peeters C."/>
        </authorList>
    </citation>
    <scope>NUCLEOTIDE SEQUENCE [LARGE SCALE GENOMIC DNA]</scope>
    <source>
        <strain evidence="3 4">LMG 27952</strain>
    </source>
</reference>
<evidence type="ECO:0000313" key="4">
    <source>
        <dbReference type="Proteomes" id="UP000656319"/>
    </source>
</evidence>
<keyword evidence="1" id="KW-0732">Signal</keyword>
<evidence type="ECO:0000259" key="2">
    <source>
        <dbReference type="Pfam" id="PF03886"/>
    </source>
</evidence>
<feature type="domain" description="ABC-type transport auxiliary lipoprotein component" evidence="2">
    <location>
        <begin position="29"/>
        <end position="187"/>
    </location>
</feature>
<comment type="caution">
    <text evidence="3">The sequence shown here is derived from an EMBL/GenBank/DDBJ whole genome shotgun (WGS) entry which is preliminary data.</text>
</comment>
<dbReference type="EMBL" id="CAJHCQ010000002">
    <property type="protein sequence ID" value="CAD6517968.1"/>
    <property type="molecule type" value="Genomic_DNA"/>
</dbReference>
<gene>
    <name evidence="3" type="ORF">LMG27952_00927</name>
</gene>
<dbReference type="Proteomes" id="UP000656319">
    <property type="component" value="Unassembled WGS sequence"/>
</dbReference>
<name>A0ABM8ND01_9BURK</name>
<dbReference type="RefSeq" id="WP_201694731.1">
    <property type="nucleotide sequence ID" value="NZ_CAJHCQ010000002.1"/>
</dbReference>